<feature type="transmembrane region" description="Helical" evidence="5">
    <location>
        <begin position="27"/>
        <end position="45"/>
    </location>
</feature>
<dbReference type="InterPro" id="IPR002142">
    <property type="entry name" value="Peptidase_S49"/>
</dbReference>
<evidence type="ECO:0000256" key="5">
    <source>
        <dbReference type="SAM" id="Phobius"/>
    </source>
</evidence>
<proteinExistence type="inferred from homology"/>
<keyword evidence="5" id="KW-0472">Membrane</keyword>
<protein>
    <submittedName>
        <fullName evidence="7">Signal peptide peptidase SppA, 36K type</fullName>
    </submittedName>
</protein>
<dbReference type="Gene3D" id="3.90.226.10">
    <property type="entry name" value="2-enoyl-CoA Hydratase, Chain A, domain 1"/>
    <property type="match status" value="1"/>
</dbReference>
<dbReference type="Proteomes" id="UP000063965">
    <property type="component" value="Chromosome"/>
</dbReference>
<organism evidence="7 8">
    <name type="scientific">Candidatus Coxiella mudrowiae</name>
    <dbReference type="NCBI Taxonomy" id="2054173"/>
    <lineage>
        <taxon>Bacteria</taxon>
        <taxon>Pseudomonadati</taxon>
        <taxon>Pseudomonadota</taxon>
        <taxon>Gammaproteobacteria</taxon>
        <taxon>Legionellales</taxon>
        <taxon>Coxiellaceae</taxon>
        <taxon>Coxiella</taxon>
    </lineage>
</organism>
<dbReference type="RefSeq" id="WP_048875683.1">
    <property type="nucleotide sequence ID" value="NZ_CP011126.1"/>
</dbReference>
<dbReference type="InterPro" id="IPR047272">
    <property type="entry name" value="S49_SppA_C"/>
</dbReference>
<dbReference type="PANTHER" id="PTHR42987">
    <property type="entry name" value="PEPTIDASE S49"/>
    <property type="match status" value="1"/>
</dbReference>
<keyword evidence="3" id="KW-0378">Hydrolase</keyword>
<name>A0ABM5UVJ0_9COXI</name>
<dbReference type="Pfam" id="PF01343">
    <property type="entry name" value="Peptidase_S49"/>
    <property type="match status" value="1"/>
</dbReference>
<keyword evidence="5" id="KW-1133">Transmembrane helix</keyword>
<evidence type="ECO:0000256" key="4">
    <source>
        <dbReference type="ARBA" id="ARBA00022825"/>
    </source>
</evidence>
<dbReference type="Gene3D" id="6.20.330.10">
    <property type="match status" value="1"/>
</dbReference>
<keyword evidence="8" id="KW-1185">Reference proteome</keyword>
<gene>
    <name evidence="7" type="primary">sppA</name>
    <name evidence="7" type="ORF">CleRT_15200</name>
</gene>
<feature type="domain" description="Peptidase S49" evidence="6">
    <location>
        <begin position="123"/>
        <end position="264"/>
    </location>
</feature>
<dbReference type="PANTHER" id="PTHR42987:SF8">
    <property type="entry name" value="PROTEINASE"/>
    <property type="match status" value="1"/>
</dbReference>
<comment type="similarity">
    <text evidence="1">Belongs to the peptidase S49 family.</text>
</comment>
<keyword evidence="4" id="KW-0720">Serine protease</keyword>
<sequence>MNDESLENTLIKAILEDRRSERRWRNIRFAGWMFISLLLIILIFAPSTSELEARKSNTPYVSLMRLNGPIMSNTSFSAYQILPNLVNAFADKNSKGVILVINSPGGSPVQASTIHDKILELKKEYHKKVVVLGEDELASGAYLVSTAADKIYVNKNTLTGSIGVIMGGFGFVDTLKKVGMTRRLFTAGAHKDRLDPFEPLDSQDVIKVKTVLEQVHQNFINTVIVGRGSRLRGSREELFSGDFWTGKEATQLGIVDGTANLWTVLDQEFGVKHYRDYTAKIPFFQALFHNTATQLYFHLTNEISPIREEIY</sequence>
<accession>A0ABM5UVJ0</accession>
<dbReference type="InterPro" id="IPR029045">
    <property type="entry name" value="ClpP/crotonase-like_dom_sf"/>
</dbReference>
<evidence type="ECO:0000313" key="8">
    <source>
        <dbReference type="Proteomes" id="UP000063965"/>
    </source>
</evidence>
<evidence type="ECO:0000313" key="7">
    <source>
        <dbReference type="EMBL" id="AKQ34003.1"/>
    </source>
</evidence>
<evidence type="ECO:0000259" key="6">
    <source>
        <dbReference type="Pfam" id="PF01343"/>
    </source>
</evidence>
<keyword evidence="5" id="KW-0812">Transmembrane</keyword>
<evidence type="ECO:0000256" key="2">
    <source>
        <dbReference type="ARBA" id="ARBA00022670"/>
    </source>
</evidence>
<dbReference type="EMBL" id="CP011126">
    <property type="protein sequence ID" value="AKQ34003.1"/>
    <property type="molecule type" value="Genomic_DNA"/>
</dbReference>
<keyword evidence="2" id="KW-0645">Protease</keyword>
<dbReference type="CDD" id="cd07023">
    <property type="entry name" value="S49_Sppa_N_C"/>
    <property type="match status" value="1"/>
</dbReference>
<evidence type="ECO:0000256" key="3">
    <source>
        <dbReference type="ARBA" id="ARBA00022801"/>
    </source>
</evidence>
<dbReference type="SUPFAM" id="SSF52096">
    <property type="entry name" value="ClpP/crotonase"/>
    <property type="match status" value="1"/>
</dbReference>
<reference evidence="7 8" key="1">
    <citation type="journal article" date="2015" name="Genome Biol. Evol.">
        <title>Distinctive Genome Reduction Rates Revealed by Genomic Analyses of Two Coxiella-Like Endosymbionts in Ticks.</title>
        <authorList>
            <person name="Gottlieb Y."/>
            <person name="Lalzar I."/>
            <person name="Klasson L."/>
        </authorList>
    </citation>
    <scope>NUCLEOTIDE SEQUENCE [LARGE SCALE GENOMIC DNA]</scope>
    <source>
        <strain evidence="7 8">CRt</strain>
    </source>
</reference>
<evidence type="ECO:0000256" key="1">
    <source>
        <dbReference type="ARBA" id="ARBA00008683"/>
    </source>
</evidence>